<reference evidence="3 4" key="1">
    <citation type="submission" date="2019-11" db="EMBL/GenBank/DDBJ databases">
        <title>Genome sequences of 17 halophilic strains isolated from different environments.</title>
        <authorList>
            <person name="Furrow R.E."/>
        </authorList>
    </citation>
    <scope>NUCLEOTIDE SEQUENCE [LARGE SCALE GENOMIC DNA]</scope>
    <source>
        <strain evidence="3 4">SL-4</strain>
    </source>
</reference>
<sequence>MIDWEKRLGLGRRFYDGVWAAVILTGLVGFIINQPIFYFPTGLLIIFILGSKIFDRYSGSNFELHNVKHSVRLFPGDEAEWEIHVNNYSKIPMLNGTLSFETGKMVSSRGGRMNELNHTYSYKLPFSLMSGGESIIQIPMRAETRGVTKARNISFRFPHLLNFTPIKMWYKKTHRTEFIVYPSPEVVHGVNEYIHPSIGEQRANFSPYEDVLTPVGTRDYEQGDPFHKIHWKASAKTQTLKTKVLERQVDASWTIIVNVVEQTRLGNEHLSTRLESLLSYACYLCYTATERGYPYEMFINMRKPQRHPYFYQEKGEGNVHLRQSLEMLARIDKEQRLLPMDQFFHWFGPRGLSSKVVLIVGEIPDGAIDQLKDWKSKGTEVLQVQMHGSSAYLRPALQGRGLEYGRR</sequence>
<accession>A0A845F8X0</accession>
<dbReference type="Pfam" id="PF01882">
    <property type="entry name" value="DUF58"/>
    <property type="match status" value="1"/>
</dbReference>
<proteinExistence type="predicted"/>
<comment type="caution">
    <text evidence="3">The sequence shown here is derived from an EMBL/GenBank/DDBJ whole genome shotgun (WGS) entry which is preliminary data.</text>
</comment>
<keyword evidence="1" id="KW-0812">Transmembrane</keyword>
<dbReference type="GeneID" id="88626060"/>
<dbReference type="Proteomes" id="UP000450457">
    <property type="component" value="Unassembled WGS sequence"/>
</dbReference>
<feature type="transmembrane region" description="Helical" evidence="1">
    <location>
        <begin position="14"/>
        <end position="31"/>
    </location>
</feature>
<evidence type="ECO:0000313" key="3">
    <source>
        <dbReference type="EMBL" id="MYL70125.1"/>
    </source>
</evidence>
<dbReference type="RefSeq" id="WP_160911635.1">
    <property type="nucleotide sequence ID" value="NZ_WMFA01000001.1"/>
</dbReference>
<gene>
    <name evidence="3" type="ORF">GLW00_04650</name>
</gene>
<evidence type="ECO:0000256" key="1">
    <source>
        <dbReference type="SAM" id="Phobius"/>
    </source>
</evidence>
<evidence type="ECO:0000313" key="4">
    <source>
        <dbReference type="Proteomes" id="UP000450457"/>
    </source>
</evidence>
<name>A0A845F8X0_9BACI</name>
<organism evidence="3 4">
    <name type="scientific">Halobacillus litoralis</name>
    <dbReference type="NCBI Taxonomy" id="45668"/>
    <lineage>
        <taxon>Bacteria</taxon>
        <taxon>Bacillati</taxon>
        <taxon>Bacillota</taxon>
        <taxon>Bacilli</taxon>
        <taxon>Bacillales</taxon>
        <taxon>Bacillaceae</taxon>
        <taxon>Halobacillus</taxon>
    </lineage>
</organism>
<dbReference type="EMBL" id="WMFA01000001">
    <property type="protein sequence ID" value="MYL70125.1"/>
    <property type="molecule type" value="Genomic_DNA"/>
</dbReference>
<dbReference type="PANTHER" id="PTHR34351:SF2">
    <property type="entry name" value="DUF58 DOMAIN-CONTAINING PROTEIN"/>
    <property type="match status" value="1"/>
</dbReference>
<dbReference type="OrthoDB" id="9789943at2"/>
<keyword evidence="1" id="KW-1133">Transmembrane helix</keyword>
<dbReference type="AlphaFoldDB" id="A0A845F8X0"/>
<feature type="domain" description="DUF58" evidence="2">
    <location>
        <begin position="217"/>
        <end position="294"/>
    </location>
</feature>
<protein>
    <submittedName>
        <fullName evidence="3">DUF58 domain-containing protein</fullName>
    </submittedName>
</protein>
<evidence type="ECO:0000259" key="2">
    <source>
        <dbReference type="Pfam" id="PF01882"/>
    </source>
</evidence>
<dbReference type="InterPro" id="IPR002881">
    <property type="entry name" value="DUF58"/>
</dbReference>
<keyword evidence="1" id="KW-0472">Membrane</keyword>
<dbReference type="PANTHER" id="PTHR34351">
    <property type="entry name" value="SLR1927 PROTEIN-RELATED"/>
    <property type="match status" value="1"/>
</dbReference>